<dbReference type="InterPro" id="IPR036047">
    <property type="entry name" value="F-box-like_dom_sf"/>
</dbReference>
<organism evidence="3 4">
    <name type="scientific">Mycena metata</name>
    <dbReference type="NCBI Taxonomy" id="1033252"/>
    <lineage>
        <taxon>Eukaryota</taxon>
        <taxon>Fungi</taxon>
        <taxon>Dikarya</taxon>
        <taxon>Basidiomycota</taxon>
        <taxon>Agaricomycotina</taxon>
        <taxon>Agaricomycetes</taxon>
        <taxon>Agaricomycetidae</taxon>
        <taxon>Agaricales</taxon>
        <taxon>Marasmiineae</taxon>
        <taxon>Mycenaceae</taxon>
        <taxon>Mycena</taxon>
    </lineage>
</organism>
<evidence type="ECO:0000313" key="4">
    <source>
        <dbReference type="Proteomes" id="UP001215598"/>
    </source>
</evidence>
<keyword evidence="1" id="KW-0175">Coiled coil</keyword>
<dbReference type="Gene3D" id="3.80.10.10">
    <property type="entry name" value="Ribonuclease Inhibitor"/>
    <property type="match status" value="1"/>
</dbReference>
<keyword evidence="4" id="KW-1185">Reference proteome</keyword>
<dbReference type="InterPro" id="IPR001810">
    <property type="entry name" value="F-box_dom"/>
</dbReference>
<evidence type="ECO:0000256" key="1">
    <source>
        <dbReference type="SAM" id="Coils"/>
    </source>
</evidence>
<comment type="caution">
    <text evidence="3">The sequence shown here is derived from an EMBL/GenBank/DDBJ whole genome shotgun (WGS) entry which is preliminary data.</text>
</comment>
<protein>
    <recommendedName>
        <fullName evidence="2">F-box domain-containing protein</fullName>
    </recommendedName>
</protein>
<dbReference type="Pfam" id="PF12937">
    <property type="entry name" value="F-box-like"/>
    <property type="match status" value="1"/>
</dbReference>
<sequence length="253" mass="28240">MATSVDLFRGDASSVLTSHKLRLHAASLDTKIAVLRAQVDELLKQRAAAQERLDAITYPVLTLPVEIISEIFCHTLAPGGPRSELTPHEKTLILGHICRLWRQIAFSMPELWNTIRLTRQGILEPACIRAFLSRATSLPLSITVHKVDEGDVERDVLHAALNTIMPYSRNWAHLSICGTVETMHTFHVVRQQLPALHSLELLVYGRPAILDGTFGTMFQHTPLLRKVHLYGFGLQPSALPWSQLTSLHIDCLG</sequence>
<feature type="domain" description="F-box" evidence="2">
    <location>
        <begin position="61"/>
        <end position="117"/>
    </location>
</feature>
<dbReference type="EMBL" id="JARKIB010000032">
    <property type="protein sequence ID" value="KAJ7762599.1"/>
    <property type="molecule type" value="Genomic_DNA"/>
</dbReference>
<dbReference type="InterPro" id="IPR032675">
    <property type="entry name" value="LRR_dom_sf"/>
</dbReference>
<name>A0AAD7JH89_9AGAR</name>
<dbReference type="SUPFAM" id="SSF81383">
    <property type="entry name" value="F-box domain"/>
    <property type="match status" value="1"/>
</dbReference>
<evidence type="ECO:0000313" key="3">
    <source>
        <dbReference type="EMBL" id="KAJ7762599.1"/>
    </source>
</evidence>
<dbReference type="Proteomes" id="UP001215598">
    <property type="component" value="Unassembled WGS sequence"/>
</dbReference>
<dbReference type="AlphaFoldDB" id="A0AAD7JH89"/>
<accession>A0AAD7JH89</accession>
<proteinExistence type="predicted"/>
<reference evidence="3" key="1">
    <citation type="submission" date="2023-03" db="EMBL/GenBank/DDBJ databases">
        <title>Massive genome expansion in bonnet fungi (Mycena s.s.) driven by repeated elements and novel gene families across ecological guilds.</title>
        <authorList>
            <consortium name="Lawrence Berkeley National Laboratory"/>
            <person name="Harder C.B."/>
            <person name="Miyauchi S."/>
            <person name="Viragh M."/>
            <person name="Kuo A."/>
            <person name="Thoen E."/>
            <person name="Andreopoulos B."/>
            <person name="Lu D."/>
            <person name="Skrede I."/>
            <person name="Drula E."/>
            <person name="Henrissat B."/>
            <person name="Morin E."/>
            <person name="Kohler A."/>
            <person name="Barry K."/>
            <person name="LaButti K."/>
            <person name="Morin E."/>
            <person name="Salamov A."/>
            <person name="Lipzen A."/>
            <person name="Mereny Z."/>
            <person name="Hegedus B."/>
            <person name="Baldrian P."/>
            <person name="Stursova M."/>
            <person name="Weitz H."/>
            <person name="Taylor A."/>
            <person name="Grigoriev I.V."/>
            <person name="Nagy L.G."/>
            <person name="Martin F."/>
            <person name="Kauserud H."/>
        </authorList>
    </citation>
    <scope>NUCLEOTIDE SEQUENCE</scope>
    <source>
        <strain evidence="3">CBHHK182m</strain>
    </source>
</reference>
<gene>
    <name evidence="3" type="ORF">B0H16DRAFT_517751</name>
</gene>
<evidence type="ECO:0000259" key="2">
    <source>
        <dbReference type="Pfam" id="PF12937"/>
    </source>
</evidence>
<feature type="coiled-coil region" evidence="1">
    <location>
        <begin position="25"/>
        <end position="52"/>
    </location>
</feature>